<dbReference type="Pfam" id="PF01590">
    <property type="entry name" value="GAF"/>
    <property type="match status" value="1"/>
</dbReference>
<dbReference type="SUPFAM" id="SSF55781">
    <property type="entry name" value="GAF domain-like"/>
    <property type="match status" value="1"/>
</dbReference>
<dbReference type="InterPro" id="IPR051330">
    <property type="entry name" value="Phosphatase_reg/MetRdx"/>
</dbReference>
<dbReference type="Gene3D" id="3.30.450.40">
    <property type="match status" value="1"/>
</dbReference>
<accession>A0A4V3G919</accession>
<dbReference type="InterPro" id="IPR029016">
    <property type="entry name" value="GAF-like_dom_sf"/>
</dbReference>
<feature type="domain" description="GAF" evidence="2">
    <location>
        <begin position="9"/>
        <end position="148"/>
    </location>
</feature>
<sequence>MEKNLLLAQFRAITEDITEEISLLSNASACMMQLLEDISWVGFYLYKHDNLILGPFQGKVACTNIAMNKGVCGTSAYKQETLVVEDVHKFPGHIACDSASNSEIVVPIIVNDTLYGVLDVDSTSFARFKEDEKELFEGFVEILVNQLEQL</sequence>
<name>A0A4V3G919_9FIRM</name>
<dbReference type="PANTHER" id="PTHR21021">
    <property type="entry name" value="GAF/PUTATIVE CYTOSKELETAL PROTEIN"/>
    <property type="match status" value="1"/>
</dbReference>
<organism evidence="3 4">
    <name type="scientific">Breznakia blatticola</name>
    <dbReference type="NCBI Taxonomy" id="1754012"/>
    <lineage>
        <taxon>Bacteria</taxon>
        <taxon>Bacillati</taxon>
        <taxon>Bacillota</taxon>
        <taxon>Erysipelotrichia</taxon>
        <taxon>Erysipelotrichales</taxon>
        <taxon>Erysipelotrichaceae</taxon>
        <taxon>Breznakia</taxon>
    </lineage>
</organism>
<keyword evidence="4" id="KW-1185">Reference proteome</keyword>
<dbReference type="InterPro" id="IPR003018">
    <property type="entry name" value="GAF"/>
</dbReference>
<comment type="similarity">
    <text evidence="1">Belongs to the free Met sulfoxide reductase family.</text>
</comment>
<evidence type="ECO:0000313" key="3">
    <source>
        <dbReference type="EMBL" id="TDW25104.1"/>
    </source>
</evidence>
<evidence type="ECO:0000313" key="4">
    <source>
        <dbReference type="Proteomes" id="UP000294743"/>
    </source>
</evidence>
<dbReference type="SMART" id="SM00065">
    <property type="entry name" value="GAF"/>
    <property type="match status" value="1"/>
</dbReference>
<dbReference type="Proteomes" id="UP000294743">
    <property type="component" value="Unassembled WGS sequence"/>
</dbReference>
<dbReference type="OrthoDB" id="9796252at2"/>
<dbReference type="AlphaFoldDB" id="A0A4V3G919"/>
<evidence type="ECO:0000256" key="1">
    <source>
        <dbReference type="ARBA" id="ARBA00038454"/>
    </source>
</evidence>
<protein>
    <submittedName>
        <fullName evidence="3">GAF domain-containing protein</fullName>
    </submittedName>
</protein>
<dbReference type="RefSeq" id="WP_134168358.1">
    <property type="nucleotide sequence ID" value="NZ_SODD01000006.1"/>
</dbReference>
<reference evidence="3 4" key="1">
    <citation type="submission" date="2019-03" db="EMBL/GenBank/DDBJ databases">
        <title>Genomic Encyclopedia of Type Strains, Phase IV (KMG-IV): sequencing the most valuable type-strain genomes for metagenomic binning, comparative biology and taxonomic classification.</title>
        <authorList>
            <person name="Goeker M."/>
        </authorList>
    </citation>
    <scope>NUCLEOTIDE SEQUENCE [LARGE SCALE GENOMIC DNA]</scope>
    <source>
        <strain evidence="3 4">DSM 28867</strain>
    </source>
</reference>
<proteinExistence type="inferred from homology"/>
<dbReference type="EMBL" id="SODD01000006">
    <property type="protein sequence ID" value="TDW25104.1"/>
    <property type="molecule type" value="Genomic_DNA"/>
</dbReference>
<dbReference type="FunFam" id="3.30.450.40:FF:000008">
    <property type="entry name" value="GAF domain-containing proteins"/>
    <property type="match status" value="1"/>
</dbReference>
<evidence type="ECO:0000259" key="2">
    <source>
        <dbReference type="SMART" id="SM00065"/>
    </source>
</evidence>
<dbReference type="GO" id="GO:0033745">
    <property type="term" value="F:L-methionine-(R)-S-oxide reductase activity"/>
    <property type="evidence" value="ECO:0007669"/>
    <property type="project" value="TreeGrafter"/>
</dbReference>
<dbReference type="GO" id="GO:0005829">
    <property type="term" value="C:cytosol"/>
    <property type="evidence" value="ECO:0007669"/>
    <property type="project" value="TreeGrafter"/>
</dbReference>
<dbReference type="PROSITE" id="PS01320">
    <property type="entry name" value="UPF0067"/>
    <property type="match status" value="1"/>
</dbReference>
<comment type="caution">
    <text evidence="3">The sequence shown here is derived from an EMBL/GenBank/DDBJ whole genome shotgun (WGS) entry which is preliminary data.</text>
</comment>
<dbReference type="PANTHER" id="PTHR21021:SF15">
    <property type="entry name" value="FREE METHIONINE-R-SULFOXIDE REDUCTASE"/>
    <property type="match status" value="1"/>
</dbReference>
<gene>
    <name evidence="3" type="ORF">EDD63_10645</name>
</gene>
<dbReference type="InterPro" id="IPR000614">
    <property type="entry name" value="FRMsr_CS"/>
</dbReference>